<evidence type="ECO:0000256" key="7">
    <source>
        <dbReference type="ARBA" id="ARBA00023237"/>
    </source>
</evidence>
<keyword evidence="11" id="KW-1185">Reference proteome</keyword>
<dbReference type="Gene3D" id="2.60.40.1120">
    <property type="entry name" value="Carboxypeptidase-like, regulatory domain"/>
    <property type="match status" value="1"/>
</dbReference>
<dbReference type="GO" id="GO:0015344">
    <property type="term" value="F:siderophore uptake transmembrane transporter activity"/>
    <property type="evidence" value="ECO:0007669"/>
    <property type="project" value="TreeGrafter"/>
</dbReference>
<evidence type="ECO:0000256" key="1">
    <source>
        <dbReference type="ARBA" id="ARBA00004571"/>
    </source>
</evidence>
<keyword evidence="7 8" id="KW-0998">Cell outer membrane</keyword>
<feature type="domain" description="TonB-dependent receptor plug" evidence="9">
    <location>
        <begin position="143"/>
        <end position="250"/>
    </location>
</feature>
<comment type="subcellular location">
    <subcellularLocation>
        <location evidence="1 8">Cell outer membrane</location>
        <topology evidence="1 8">Multi-pass membrane protein</topology>
    </subcellularLocation>
</comment>
<proteinExistence type="inferred from homology"/>
<dbReference type="FunFam" id="2.170.130.10:FF:000003">
    <property type="entry name" value="SusC/RagA family TonB-linked outer membrane protein"/>
    <property type="match status" value="1"/>
</dbReference>
<dbReference type="KEGG" id="proe:H9L23_14695"/>
<accession>A0A7G9QAM0</accession>
<keyword evidence="2 8" id="KW-0813">Transport</keyword>
<dbReference type="Gene3D" id="2.170.130.10">
    <property type="entry name" value="TonB-dependent receptor, plug domain"/>
    <property type="match status" value="1"/>
</dbReference>
<dbReference type="NCBIfam" id="TIGR04057">
    <property type="entry name" value="SusC_RagA_signa"/>
    <property type="match status" value="1"/>
</dbReference>
<organism evidence="10 11">
    <name type="scientific">Pedobacter roseus</name>
    <dbReference type="NCBI Taxonomy" id="336820"/>
    <lineage>
        <taxon>Bacteria</taxon>
        <taxon>Pseudomonadati</taxon>
        <taxon>Bacteroidota</taxon>
        <taxon>Sphingobacteriia</taxon>
        <taxon>Sphingobacteriales</taxon>
        <taxon>Sphingobacteriaceae</taxon>
        <taxon>Pedobacter</taxon>
    </lineage>
</organism>
<name>A0A7G9QAM0_9SPHI</name>
<dbReference type="InterPro" id="IPR008969">
    <property type="entry name" value="CarboxyPept-like_regulatory"/>
</dbReference>
<evidence type="ECO:0000313" key="11">
    <source>
        <dbReference type="Proteomes" id="UP000515806"/>
    </source>
</evidence>
<evidence type="ECO:0000313" key="10">
    <source>
        <dbReference type="EMBL" id="QNN40395.1"/>
    </source>
</evidence>
<dbReference type="InterPro" id="IPR023997">
    <property type="entry name" value="TonB-dep_OMP_SusC/RagA_CS"/>
</dbReference>
<dbReference type="InterPro" id="IPR039426">
    <property type="entry name" value="TonB-dep_rcpt-like"/>
</dbReference>
<keyword evidence="4 8" id="KW-0812">Transmembrane</keyword>
<dbReference type="SUPFAM" id="SSF56935">
    <property type="entry name" value="Porins"/>
    <property type="match status" value="1"/>
</dbReference>
<keyword evidence="6 8" id="KW-0472">Membrane</keyword>
<dbReference type="EMBL" id="CP060723">
    <property type="protein sequence ID" value="QNN40395.1"/>
    <property type="molecule type" value="Genomic_DNA"/>
</dbReference>
<dbReference type="SUPFAM" id="SSF49464">
    <property type="entry name" value="Carboxypeptidase regulatory domain-like"/>
    <property type="match status" value="1"/>
</dbReference>
<dbReference type="PANTHER" id="PTHR30069:SF29">
    <property type="entry name" value="HEMOGLOBIN AND HEMOGLOBIN-HAPTOGLOBIN-BINDING PROTEIN 1-RELATED"/>
    <property type="match status" value="1"/>
</dbReference>
<dbReference type="RefSeq" id="WP_187591120.1">
    <property type="nucleotide sequence ID" value="NZ_CP060723.1"/>
</dbReference>
<keyword evidence="10" id="KW-0675">Receptor</keyword>
<dbReference type="GO" id="GO:0009279">
    <property type="term" value="C:cell outer membrane"/>
    <property type="evidence" value="ECO:0007669"/>
    <property type="project" value="UniProtKB-SubCell"/>
</dbReference>
<evidence type="ECO:0000256" key="6">
    <source>
        <dbReference type="ARBA" id="ARBA00023136"/>
    </source>
</evidence>
<gene>
    <name evidence="10" type="ORF">H9L23_14695</name>
</gene>
<evidence type="ECO:0000256" key="3">
    <source>
        <dbReference type="ARBA" id="ARBA00022452"/>
    </source>
</evidence>
<keyword evidence="5" id="KW-0732">Signal</keyword>
<dbReference type="Pfam" id="PF07715">
    <property type="entry name" value="Plug"/>
    <property type="match status" value="1"/>
</dbReference>
<evidence type="ECO:0000259" key="9">
    <source>
        <dbReference type="Pfam" id="PF07715"/>
    </source>
</evidence>
<dbReference type="AlphaFoldDB" id="A0A7G9QAM0"/>
<dbReference type="Gene3D" id="2.40.170.20">
    <property type="entry name" value="TonB-dependent receptor, beta-barrel domain"/>
    <property type="match status" value="1"/>
</dbReference>
<dbReference type="InterPro" id="IPR012910">
    <property type="entry name" value="Plug_dom"/>
</dbReference>
<comment type="similarity">
    <text evidence="8">Belongs to the TonB-dependent receptor family.</text>
</comment>
<sequence>MNLKKKSDGKFLIPKFLSIKVLLVLLCFTAPLLAGAHQAGKNFGSNLIKADSTVKGRITDAKKAGLPGVSVLVKGTQKGTTTDGNGNFTLSGLKGNEILSIRYIGFAPQEIALNGKQTISITLLEENNNLNDVVVVGYGTQKKATLTGAVVQVKGDVIKQSPNGNLSNNLTGRTPGLIATNRSGEPGNDGSALSIRGATSFSNPNAGPLIVVDGVPDRSFSRINPEDIESVSVLKDASAAIYGVRAANGVMLITTKRGKTGKPTVSYNGSVSLQSPTRVTKLVDAGQFARYYNELLARRNGAPRYTDEDITLFENGTDPLGHPNTNWYDAVIAKTAPMTQHDLNVSGGTDNVKYYISGQYLYQKYLYNESPFNYNQKNLRANIDANITKDLKVSLDLSGRNEDKYAPLDNANLNGGVFMAILAQYPTVAAKYPNGLYGTGTTTGSNPLLRVTDQPGYDRQLSYYAQATGTIDLKMPWVTKGLYLNAYAGLDNTFWQYKRLSRPYDNYDYNKTTGEYINKKESTNGNLIGLNETWGRTRRNTYNIKLGYDRVFASDHNVSSIFGYEETDYLTAQTTTGSRSLLSDQLPFLGLANPDPTFLSNGGSGDQNGRRSVFGRVNYSYKEKYLFEFSGRYNGSFNFGPGNKFGFFPGISAGWVMSKENFFGKALPFVSFAKLRGSWGILGDDAISPYLYLSTYKINQNAYYFGNPDVPALGLATNVSPNPNFTWEKVKSMDIGLELGFFNNALTFNGDYFWRHRYDILTQRNASIPSYTGLGGKLPPENIGIANSNGFELELNYNGKIGTDFSYTVGGNFTHTNNEIVFMDESPLTIDYQRQTGYPIRSFLIYKTDGIYNNQAEINNYTNANGGKVTPLTGSKPGDIKYVDINNDGKITSNDRERFFDSQIPRNNFGINLGLRYKGFGVEALFYGVSGVKHIIRPQGNNSETTPALWQYEGRWTPQTPDNNLPAAFDRNSTVNNLDSDFWLNDGAFLRLKTLQLSYDLPKEFLSKIKVRSARVFVNGSNLFVLSKIKNYDPELNYVPSDNNGYYVNGAYYPQTRIIGAGVNVSF</sequence>
<dbReference type="InterPro" id="IPR036942">
    <property type="entry name" value="Beta-barrel_TonB_sf"/>
</dbReference>
<evidence type="ECO:0000256" key="8">
    <source>
        <dbReference type="PROSITE-ProRule" id="PRU01360"/>
    </source>
</evidence>
<dbReference type="Proteomes" id="UP000515806">
    <property type="component" value="Chromosome"/>
</dbReference>
<keyword evidence="3 8" id="KW-1134">Transmembrane beta strand</keyword>
<dbReference type="NCBIfam" id="TIGR04056">
    <property type="entry name" value="OMP_RagA_SusC"/>
    <property type="match status" value="1"/>
</dbReference>
<dbReference type="PANTHER" id="PTHR30069">
    <property type="entry name" value="TONB-DEPENDENT OUTER MEMBRANE RECEPTOR"/>
    <property type="match status" value="1"/>
</dbReference>
<evidence type="ECO:0000256" key="5">
    <source>
        <dbReference type="ARBA" id="ARBA00022729"/>
    </source>
</evidence>
<protein>
    <submittedName>
        <fullName evidence="10">TonB-dependent receptor</fullName>
    </submittedName>
</protein>
<dbReference type="Pfam" id="PF13715">
    <property type="entry name" value="CarbopepD_reg_2"/>
    <property type="match status" value="1"/>
</dbReference>
<evidence type="ECO:0000256" key="4">
    <source>
        <dbReference type="ARBA" id="ARBA00022692"/>
    </source>
</evidence>
<reference evidence="10 11" key="1">
    <citation type="submission" date="2020-08" db="EMBL/GenBank/DDBJ databases">
        <title>Genome sequence of Pedobacter roseus KACC 11594T.</title>
        <authorList>
            <person name="Hyun D.-W."/>
            <person name="Bae J.-W."/>
        </authorList>
    </citation>
    <scope>NUCLEOTIDE SEQUENCE [LARGE SCALE GENOMIC DNA]</scope>
    <source>
        <strain evidence="10 11">KACC 11594</strain>
    </source>
</reference>
<evidence type="ECO:0000256" key="2">
    <source>
        <dbReference type="ARBA" id="ARBA00022448"/>
    </source>
</evidence>
<dbReference type="GO" id="GO:0044718">
    <property type="term" value="P:siderophore transmembrane transport"/>
    <property type="evidence" value="ECO:0007669"/>
    <property type="project" value="TreeGrafter"/>
</dbReference>
<dbReference type="InterPro" id="IPR037066">
    <property type="entry name" value="Plug_dom_sf"/>
</dbReference>
<dbReference type="InterPro" id="IPR023996">
    <property type="entry name" value="TonB-dep_OMP_SusC/RagA"/>
</dbReference>
<dbReference type="PROSITE" id="PS52016">
    <property type="entry name" value="TONB_DEPENDENT_REC_3"/>
    <property type="match status" value="1"/>
</dbReference>